<evidence type="ECO:0000313" key="1">
    <source>
        <dbReference type="EMBL" id="KZV78419.1"/>
    </source>
</evidence>
<evidence type="ECO:0000313" key="2">
    <source>
        <dbReference type="Proteomes" id="UP000077266"/>
    </source>
</evidence>
<protein>
    <submittedName>
        <fullName evidence="1">Uncharacterized protein</fullName>
    </submittedName>
</protein>
<dbReference type="Proteomes" id="UP000077266">
    <property type="component" value="Unassembled WGS sequence"/>
</dbReference>
<organism evidence="1 2">
    <name type="scientific">Exidia glandulosa HHB12029</name>
    <dbReference type="NCBI Taxonomy" id="1314781"/>
    <lineage>
        <taxon>Eukaryota</taxon>
        <taxon>Fungi</taxon>
        <taxon>Dikarya</taxon>
        <taxon>Basidiomycota</taxon>
        <taxon>Agaricomycotina</taxon>
        <taxon>Agaricomycetes</taxon>
        <taxon>Auriculariales</taxon>
        <taxon>Exidiaceae</taxon>
        <taxon>Exidia</taxon>
    </lineage>
</organism>
<name>A0A165Z0Y0_EXIGL</name>
<sequence length="114" mass="12155">MPSSSSSGCALTPSHCEVHLAVSTEHVHANNKLDVSIVVQDAVSLSFSFFFSAIWRLGYTQNLLPIVNRRPELAVARSSVPYSGAECGSDAVHHGSCVVRESSVPRCRLTGLAS</sequence>
<accession>A0A165Z0Y0</accession>
<dbReference type="AlphaFoldDB" id="A0A165Z0Y0"/>
<gene>
    <name evidence="1" type="ORF">EXIGLDRAFT_716715</name>
</gene>
<dbReference type="EMBL" id="KV426908">
    <property type="protein sequence ID" value="KZV78419.1"/>
    <property type="molecule type" value="Genomic_DNA"/>
</dbReference>
<keyword evidence="2" id="KW-1185">Reference proteome</keyword>
<reference evidence="1 2" key="1">
    <citation type="journal article" date="2016" name="Mol. Biol. Evol.">
        <title>Comparative Genomics of Early-Diverging Mushroom-Forming Fungi Provides Insights into the Origins of Lignocellulose Decay Capabilities.</title>
        <authorList>
            <person name="Nagy L.G."/>
            <person name="Riley R."/>
            <person name="Tritt A."/>
            <person name="Adam C."/>
            <person name="Daum C."/>
            <person name="Floudas D."/>
            <person name="Sun H."/>
            <person name="Yadav J.S."/>
            <person name="Pangilinan J."/>
            <person name="Larsson K.H."/>
            <person name="Matsuura K."/>
            <person name="Barry K."/>
            <person name="Labutti K."/>
            <person name="Kuo R."/>
            <person name="Ohm R.A."/>
            <person name="Bhattacharya S.S."/>
            <person name="Shirouzu T."/>
            <person name="Yoshinaga Y."/>
            <person name="Martin F.M."/>
            <person name="Grigoriev I.V."/>
            <person name="Hibbett D.S."/>
        </authorList>
    </citation>
    <scope>NUCLEOTIDE SEQUENCE [LARGE SCALE GENOMIC DNA]</scope>
    <source>
        <strain evidence="1 2">HHB12029</strain>
    </source>
</reference>
<proteinExistence type="predicted"/>
<dbReference type="InParanoid" id="A0A165Z0Y0"/>